<reference evidence="2 3" key="1">
    <citation type="journal article" date="2023" name="Plants (Basel)">
        <title>Bridging the Gap: Combining Genomics and Transcriptomics Approaches to Understand Stylosanthes scabra, an Orphan Legume from the Brazilian Caatinga.</title>
        <authorList>
            <person name="Ferreira-Neto J.R.C."/>
            <person name="da Silva M.D."/>
            <person name="Binneck E."/>
            <person name="de Melo N.F."/>
            <person name="da Silva R.H."/>
            <person name="de Melo A.L.T.M."/>
            <person name="Pandolfi V."/>
            <person name="Bustamante F.O."/>
            <person name="Brasileiro-Vidal A.C."/>
            <person name="Benko-Iseppon A.M."/>
        </authorList>
    </citation>
    <scope>NUCLEOTIDE SEQUENCE [LARGE SCALE GENOMIC DNA]</scope>
    <source>
        <tissue evidence="2">Leaves</tissue>
    </source>
</reference>
<evidence type="ECO:0000313" key="2">
    <source>
        <dbReference type="EMBL" id="MED6115710.1"/>
    </source>
</evidence>
<evidence type="ECO:0000256" key="1">
    <source>
        <dbReference type="SAM" id="MobiDB-lite"/>
    </source>
</evidence>
<evidence type="ECO:0000313" key="3">
    <source>
        <dbReference type="Proteomes" id="UP001341840"/>
    </source>
</evidence>
<protein>
    <submittedName>
        <fullName evidence="2">Uncharacterized protein</fullName>
    </submittedName>
</protein>
<sequence length="72" mass="8167">MSEDNVEEEQHDPNPNAQRFYELLDMHLSKCRGWLERWPQSKSENNYSPQTDAPGTGPGTGSPDADDDPDYV</sequence>
<proteinExistence type="predicted"/>
<feature type="compositionally biased region" description="Polar residues" evidence="1">
    <location>
        <begin position="40"/>
        <end position="53"/>
    </location>
</feature>
<gene>
    <name evidence="2" type="ORF">PIB30_093291</name>
</gene>
<organism evidence="2 3">
    <name type="scientific">Stylosanthes scabra</name>
    <dbReference type="NCBI Taxonomy" id="79078"/>
    <lineage>
        <taxon>Eukaryota</taxon>
        <taxon>Viridiplantae</taxon>
        <taxon>Streptophyta</taxon>
        <taxon>Embryophyta</taxon>
        <taxon>Tracheophyta</taxon>
        <taxon>Spermatophyta</taxon>
        <taxon>Magnoliopsida</taxon>
        <taxon>eudicotyledons</taxon>
        <taxon>Gunneridae</taxon>
        <taxon>Pentapetalae</taxon>
        <taxon>rosids</taxon>
        <taxon>fabids</taxon>
        <taxon>Fabales</taxon>
        <taxon>Fabaceae</taxon>
        <taxon>Papilionoideae</taxon>
        <taxon>50 kb inversion clade</taxon>
        <taxon>dalbergioids sensu lato</taxon>
        <taxon>Dalbergieae</taxon>
        <taxon>Pterocarpus clade</taxon>
        <taxon>Stylosanthes</taxon>
    </lineage>
</organism>
<comment type="caution">
    <text evidence="2">The sequence shown here is derived from an EMBL/GenBank/DDBJ whole genome shotgun (WGS) entry which is preliminary data.</text>
</comment>
<feature type="region of interest" description="Disordered" evidence="1">
    <location>
        <begin position="40"/>
        <end position="72"/>
    </location>
</feature>
<dbReference type="Proteomes" id="UP001341840">
    <property type="component" value="Unassembled WGS sequence"/>
</dbReference>
<name>A0ABU6QWG8_9FABA</name>
<keyword evidence="3" id="KW-1185">Reference proteome</keyword>
<dbReference type="EMBL" id="JASCZI010001981">
    <property type="protein sequence ID" value="MED6115710.1"/>
    <property type="molecule type" value="Genomic_DNA"/>
</dbReference>
<accession>A0ABU6QWG8</accession>